<name>A0A1A7NT88_9PAST</name>
<dbReference type="Gene3D" id="3.90.550.60">
    <property type="match status" value="1"/>
</dbReference>
<dbReference type="EMBL" id="JTJM01000009">
    <property type="protein sequence ID" value="OBW93447.1"/>
    <property type="molecule type" value="Genomic_DNA"/>
</dbReference>
<evidence type="ECO:0000259" key="2">
    <source>
        <dbReference type="Pfam" id="PF17994"/>
    </source>
</evidence>
<accession>A0A1A7NT88</accession>
<comment type="caution">
    <text evidence="3">The sequence shown here is derived from an EMBL/GenBank/DDBJ whole genome shotgun (WGS) entry which is preliminary data.</text>
</comment>
<evidence type="ECO:0000259" key="1">
    <source>
        <dbReference type="Pfam" id="PF00535"/>
    </source>
</evidence>
<gene>
    <name evidence="3" type="ORF">QV01_02245</name>
</gene>
<dbReference type="OrthoDB" id="5148555at2"/>
<dbReference type="Pfam" id="PF00535">
    <property type="entry name" value="Glycos_transf_2"/>
    <property type="match status" value="1"/>
</dbReference>
<dbReference type="InterPro" id="IPR001173">
    <property type="entry name" value="Glyco_trans_2-like"/>
</dbReference>
<evidence type="ECO:0008006" key="5">
    <source>
        <dbReference type="Google" id="ProtNLM"/>
    </source>
</evidence>
<reference evidence="3 4" key="1">
    <citation type="submission" date="2014-11" db="EMBL/GenBank/DDBJ databases">
        <title>Pan-genome of Gallibacterium spp.</title>
        <authorList>
            <person name="Kudirkiene E."/>
            <person name="Bojesen A.M."/>
        </authorList>
    </citation>
    <scope>NUCLEOTIDE SEQUENCE [LARGE SCALE GENOMIC DNA]</scope>
    <source>
        <strain evidence="3 4">F151</strain>
    </source>
</reference>
<dbReference type="InterPro" id="IPR029044">
    <property type="entry name" value="Nucleotide-diphossugar_trans"/>
</dbReference>
<evidence type="ECO:0000313" key="3">
    <source>
        <dbReference type="EMBL" id="OBW93447.1"/>
    </source>
</evidence>
<organism evidence="3 4">
    <name type="scientific">Gallibacterium genomosp. 3</name>
    <dbReference type="NCBI Taxonomy" id="505345"/>
    <lineage>
        <taxon>Bacteria</taxon>
        <taxon>Pseudomonadati</taxon>
        <taxon>Pseudomonadota</taxon>
        <taxon>Gammaproteobacteria</taxon>
        <taxon>Pasteurellales</taxon>
        <taxon>Pasteurellaceae</taxon>
        <taxon>Gallibacterium</taxon>
    </lineage>
</organism>
<proteinExistence type="predicted"/>
<dbReference type="RefSeq" id="WP_065238779.1">
    <property type="nucleotide sequence ID" value="NZ_JTJM01000009.1"/>
</dbReference>
<dbReference type="SUPFAM" id="SSF53448">
    <property type="entry name" value="Nucleotide-diphospho-sugar transferases"/>
    <property type="match status" value="1"/>
</dbReference>
<feature type="domain" description="Glycosyltransferase 2-like" evidence="1">
    <location>
        <begin position="153"/>
        <end position="260"/>
    </location>
</feature>
<feature type="domain" description="Galactofuranosyltransferase GlfT2 N-terminal" evidence="2">
    <location>
        <begin position="4"/>
        <end position="125"/>
    </location>
</feature>
<dbReference type="Proteomes" id="UP000243558">
    <property type="component" value="Unassembled WGS sequence"/>
</dbReference>
<dbReference type="AlphaFoldDB" id="A0A1A7NT88"/>
<dbReference type="InterPro" id="IPR040492">
    <property type="entry name" value="GlfT2_N"/>
</dbReference>
<evidence type="ECO:0000313" key="4">
    <source>
        <dbReference type="Proteomes" id="UP000243558"/>
    </source>
</evidence>
<dbReference type="Pfam" id="PF17994">
    <property type="entry name" value="Glft2_N"/>
    <property type="match status" value="1"/>
</dbReference>
<dbReference type="PATRIC" id="fig|505345.7.peg.452"/>
<sequence length="587" mass="68359">MYLLQKIVFPNLDIQATSELYIRNTENCFLYKTKEKIFFKENSMCSFDTYYNSFSIKVWHENTIVDNVKLYLRGSGKFLISVIHNRLHLPHVYLYDEVIDIEDGISINLGELSVMKDGMLFFQMRLISKEGELVEGFYYTEDDPIVSNIKLGIVVTHFNRKNYVLPAIKRINDKLLSDPYYNSSISLIVVDNSSNITNEEALNSVLIPNRNLGGSGGFTRGLLYLKDNNYTHCLFMDDDASCEIESIRRTYALLQFSKKDKFGVAGSLISEIDNTILREKGAIFQKNVKPLYTGLNMKNCYDLLLADNSSVEMPNYGAWWFFAFKISDVEKYPFPFFVRGDDILFGVTNKFNIATMNGIACWGEDFFIKESPMTRYLGLRGELTVRLLTDDLSCREMILTFLKRYLASLFSYNYASAKAINLAIDDILSGPDIFLLDLDASKARNKISTLTPDEKLEFFNLEGLEIDYPKFSHNKLLKLIRIFLINGLLLPSFFMKDRLVYQHKGFRATFKSIFRYKKVLYWLPEYKKGYIVTHDKIELFKGLLLSLKTILNIYFKYNNMKKLFLEKKDFLMSEDFWRTIYSQDKEN</sequence>
<protein>
    <recommendedName>
        <fullName evidence="5">Glycosyl transferase</fullName>
    </recommendedName>
</protein>
<keyword evidence="4" id="KW-1185">Reference proteome</keyword>